<keyword evidence="1" id="KW-0472">Membrane</keyword>
<evidence type="ECO:0000256" key="1">
    <source>
        <dbReference type="SAM" id="Phobius"/>
    </source>
</evidence>
<dbReference type="RefSeq" id="WP_097382115.1">
    <property type="nucleotide sequence ID" value="NZ_NXNI01000003.1"/>
</dbReference>
<gene>
    <name evidence="2" type="ORF">CP557_21695</name>
</gene>
<organism evidence="2 3">
    <name type="scientific">Natrinema ejinorense</name>
    <dbReference type="NCBI Taxonomy" id="373386"/>
    <lineage>
        <taxon>Archaea</taxon>
        <taxon>Methanobacteriati</taxon>
        <taxon>Methanobacteriota</taxon>
        <taxon>Stenosarchaea group</taxon>
        <taxon>Halobacteria</taxon>
        <taxon>Halobacteriales</taxon>
        <taxon>Natrialbaceae</taxon>
        <taxon>Natrinema</taxon>
    </lineage>
</organism>
<comment type="caution">
    <text evidence="2">The sequence shown here is derived from an EMBL/GenBank/DDBJ whole genome shotgun (WGS) entry which is preliminary data.</text>
</comment>
<name>A0A2A5QP67_9EURY</name>
<accession>A0A2A5QP67</accession>
<keyword evidence="3" id="KW-1185">Reference proteome</keyword>
<dbReference type="Proteomes" id="UP000219689">
    <property type="component" value="Unassembled WGS sequence"/>
</dbReference>
<reference evidence="2 3" key="1">
    <citation type="submission" date="2017-09" db="EMBL/GenBank/DDBJ databases">
        <title>Genome sequences of Natrinema ejinorence JCM 13890T.</title>
        <authorList>
            <person name="Roh S.W."/>
            <person name="Kim Y.B."/>
            <person name="Kim J.Y."/>
        </authorList>
    </citation>
    <scope>NUCLEOTIDE SEQUENCE [LARGE SCALE GENOMIC DNA]</scope>
    <source>
        <strain evidence="2 3">JCM 13890</strain>
    </source>
</reference>
<proteinExistence type="predicted"/>
<keyword evidence="1" id="KW-0812">Transmembrane</keyword>
<keyword evidence="1" id="KW-1133">Transmembrane helix</keyword>
<feature type="transmembrane region" description="Helical" evidence="1">
    <location>
        <begin position="12"/>
        <end position="30"/>
    </location>
</feature>
<sequence>MSSTDELSETDVATIAWLAFGVGFVAATRSRTWRRGLLVGVCALPVAMFGGGMLTAALENMGDSHE</sequence>
<evidence type="ECO:0000313" key="3">
    <source>
        <dbReference type="Proteomes" id="UP000219689"/>
    </source>
</evidence>
<protein>
    <submittedName>
        <fullName evidence="2">Uncharacterized protein</fullName>
    </submittedName>
</protein>
<evidence type="ECO:0000313" key="2">
    <source>
        <dbReference type="EMBL" id="PCR88648.1"/>
    </source>
</evidence>
<dbReference type="EMBL" id="NXNI01000003">
    <property type="protein sequence ID" value="PCR88648.1"/>
    <property type="molecule type" value="Genomic_DNA"/>
</dbReference>
<dbReference type="AlphaFoldDB" id="A0A2A5QP67"/>
<feature type="transmembrane region" description="Helical" evidence="1">
    <location>
        <begin position="37"/>
        <end position="58"/>
    </location>
</feature>